<dbReference type="InterPro" id="IPR003801">
    <property type="entry name" value="GTP_cyclohydrolase_FolE2/MptA"/>
</dbReference>
<dbReference type="GO" id="GO:0003934">
    <property type="term" value="F:GTP cyclohydrolase I activity"/>
    <property type="evidence" value="ECO:0007669"/>
    <property type="project" value="UniProtKB-UniRule"/>
</dbReference>
<comment type="similarity">
    <text evidence="2">Belongs to the GTP cyclohydrolase IV family.</text>
</comment>
<dbReference type="PANTHER" id="PTHR36445">
    <property type="entry name" value="GTP CYCLOHYDROLASE MPTA"/>
    <property type="match status" value="1"/>
</dbReference>
<organism evidence="3 4">
    <name type="scientific">Succiniclasticum ruminis</name>
    <dbReference type="NCBI Taxonomy" id="40841"/>
    <lineage>
        <taxon>Bacteria</taxon>
        <taxon>Bacillati</taxon>
        <taxon>Bacillota</taxon>
        <taxon>Negativicutes</taxon>
        <taxon>Acidaminococcales</taxon>
        <taxon>Acidaminococcaceae</taxon>
        <taxon>Succiniclasticum</taxon>
    </lineage>
</organism>
<dbReference type="Gene3D" id="3.10.270.10">
    <property type="entry name" value="Urate Oxidase"/>
    <property type="match status" value="1"/>
</dbReference>
<keyword evidence="4" id="KW-1185">Reference proteome</keyword>
<proteinExistence type="inferred from homology"/>
<accession>A0A1G6MQE6</accession>
<sequence>MLNEALEKKKQFLKDVQSEQDSRNIPLKHVGISDLRWPLVLRDRQKGEQHTVATVSVAVDLPKDLRGTHMSRFVQCLQKLDIVNLSALEEVLDDLKESLLADRAFLKLEFPYFIQKEAPVSGLSSVMDLNCVYTMEKGTRFTQKVEVQVPIQTLCPCSREISAYGAHNQRAVASLEIEASEFVWIEELAEMADVGASAPVYGLLKRPDEKFVTEEAYDNPRFVEDAVREIALRLEADPRISWYRATVKSFESIHNHNAFACVEKGWK</sequence>
<protein>
    <recommendedName>
        <fullName evidence="2">GTP cyclohydrolase FolE2</fullName>
        <ecNumber evidence="2">3.5.4.16</ecNumber>
    </recommendedName>
</protein>
<dbReference type="OrthoDB" id="9774824at2"/>
<dbReference type="Pfam" id="PF02649">
    <property type="entry name" value="GCHY-1"/>
    <property type="match status" value="1"/>
</dbReference>
<dbReference type="AlphaFoldDB" id="A0A1G6MQE6"/>
<evidence type="ECO:0000256" key="1">
    <source>
        <dbReference type="ARBA" id="ARBA00022801"/>
    </source>
</evidence>
<comment type="pathway">
    <text evidence="2">Cofactor biosynthesis; 7,8-dihydroneopterin triphosphate biosynthesis; 7,8-dihydroneopterin triphosphate from GTP: step 1/1.</text>
</comment>
<dbReference type="Proteomes" id="UP000198943">
    <property type="component" value="Unassembled WGS sequence"/>
</dbReference>
<gene>
    <name evidence="2" type="primary">folE2</name>
    <name evidence="3" type="ORF">SAMN04487864_11084</name>
</gene>
<dbReference type="EC" id="3.5.4.16" evidence="2"/>
<dbReference type="NCBIfam" id="NF010200">
    <property type="entry name" value="PRK13674.1-1"/>
    <property type="match status" value="1"/>
</dbReference>
<evidence type="ECO:0000313" key="4">
    <source>
        <dbReference type="Proteomes" id="UP000198943"/>
    </source>
</evidence>
<dbReference type="PANTHER" id="PTHR36445:SF1">
    <property type="entry name" value="GTP CYCLOHYDROLASE MPTA"/>
    <property type="match status" value="1"/>
</dbReference>
<keyword evidence="1 2" id="KW-0378">Hydrolase</keyword>
<dbReference type="EMBL" id="FMYW01000010">
    <property type="protein sequence ID" value="SDC57750.1"/>
    <property type="molecule type" value="Genomic_DNA"/>
</dbReference>
<dbReference type="GO" id="GO:0046654">
    <property type="term" value="P:tetrahydrofolate biosynthetic process"/>
    <property type="evidence" value="ECO:0007669"/>
    <property type="project" value="UniProtKB-UniRule"/>
</dbReference>
<evidence type="ECO:0000256" key="2">
    <source>
        <dbReference type="HAMAP-Rule" id="MF_01527"/>
    </source>
</evidence>
<dbReference type="InterPro" id="IPR022838">
    <property type="entry name" value="GTP_cyclohydrolase_FolE2"/>
</dbReference>
<feature type="site" description="May be catalytically important" evidence="2">
    <location>
        <position position="155"/>
    </location>
</feature>
<comment type="function">
    <text evidence="2">Converts GTP to 7,8-dihydroneopterin triphosphate.</text>
</comment>
<dbReference type="HAMAP" id="MF_01527_B">
    <property type="entry name" value="GTP_cyclohydrol_B"/>
    <property type="match status" value="1"/>
</dbReference>
<dbReference type="UniPathway" id="UPA00848">
    <property type="reaction ID" value="UER00151"/>
</dbReference>
<comment type="catalytic activity">
    <reaction evidence="2">
        <text>GTP + H2O = 7,8-dihydroneopterin 3'-triphosphate + formate + H(+)</text>
        <dbReference type="Rhea" id="RHEA:17473"/>
        <dbReference type="ChEBI" id="CHEBI:15377"/>
        <dbReference type="ChEBI" id="CHEBI:15378"/>
        <dbReference type="ChEBI" id="CHEBI:15740"/>
        <dbReference type="ChEBI" id="CHEBI:37565"/>
        <dbReference type="ChEBI" id="CHEBI:58462"/>
        <dbReference type="EC" id="3.5.4.16"/>
    </reaction>
</comment>
<name>A0A1G6MQE6_9FIRM</name>
<evidence type="ECO:0000313" key="3">
    <source>
        <dbReference type="EMBL" id="SDC57750.1"/>
    </source>
</evidence>
<reference evidence="4" key="1">
    <citation type="submission" date="2016-10" db="EMBL/GenBank/DDBJ databases">
        <authorList>
            <person name="Varghese N."/>
            <person name="Submissions S."/>
        </authorList>
    </citation>
    <scope>NUCLEOTIDE SEQUENCE [LARGE SCALE GENOMIC DNA]</scope>
    <source>
        <strain evidence="4">DSM 11005</strain>
    </source>
</reference>